<protein>
    <recommendedName>
        <fullName evidence="1">DUF6870 domain-containing protein</fullName>
    </recommendedName>
</protein>
<dbReference type="Pfam" id="PF21757">
    <property type="entry name" value="DUF6870"/>
    <property type="match status" value="1"/>
</dbReference>
<evidence type="ECO:0000313" key="4">
    <source>
        <dbReference type="EMBL" id="RHE37592.1"/>
    </source>
</evidence>
<reference evidence="5 6" key="1">
    <citation type="submission" date="2018-08" db="EMBL/GenBank/DDBJ databases">
        <title>A genome reference for cultivated species of the human gut microbiota.</title>
        <authorList>
            <person name="Zou Y."/>
            <person name="Xue W."/>
            <person name="Luo G."/>
        </authorList>
    </citation>
    <scope>NUCLEOTIDE SEQUENCE [LARGE SCALE GENOMIC DNA]</scope>
    <source>
        <strain evidence="4 6">AM28-23</strain>
        <strain evidence="3 7">AM29-25AC</strain>
        <strain evidence="2 5">OM06-11AA</strain>
    </source>
</reference>
<dbReference type="EMBL" id="QSJW01000005">
    <property type="protein sequence ID" value="RHE12408.1"/>
    <property type="molecule type" value="Genomic_DNA"/>
</dbReference>
<evidence type="ECO:0000313" key="5">
    <source>
        <dbReference type="Proteomes" id="UP000261222"/>
    </source>
</evidence>
<dbReference type="AlphaFoldDB" id="A0A3E5A1J2"/>
<evidence type="ECO:0000259" key="1">
    <source>
        <dbReference type="Pfam" id="PF21757"/>
    </source>
</evidence>
<dbReference type="Proteomes" id="UP000284644">
    <property type="component" value="Unassembled WGS sequence"/>
</dbReference>
<dbReference type="EMBL" id="QSUB01000012">
    <property type="protein sequence ID" value="RGN01915.1"/>
    <property type="molecule type" value="Genomic_DNA"/>
</dbReference>
<evidence type="ECO:0000313" key="7">
    <source>
        <dbReference type="Proteomes" id="UP000284644"/>
    </source>
</evidence>
<sequence>MDDMILPNTEFNREKLKDIDDLMPDVKKTIQEKVEEFLEKSDNQPYAHLNEGYMVVVKMNNEIDATDALISYLKKRIEMVH</sequence>
<dbReference type="RefSeq" id="WP_117739710.1">
    <property type="nucleotide sequence ID" value="NZ_CABJFK010000014.1"/>
</dbReference>
<evidence type="ECO:0000313" key="2">
    <source>
        <dbReference type="EMBL" id="RGN01915.1"/>
    </source>
</evidence>
<accession>A0A3E5A1J2</accession>
<organism evidence="2 5">
    <name type="scientific">Blautia obeum</name>
    <dbReference type="NCBI Taxonomy" id="40520"/>
    <lineage>
        <taxon>Bacteria</taxon>
        <taxon>Bacillati</taxon>
        <taxon>Bacillota</taxon>
        <taxon>Clostridia</taxon>
        <taxon>Lachnospirales</taxon>
        <taxon>Lachnospiraceae</taxon>
        <taxon>Blautia</taxon>
    </lineage>
</organism>
<name>A0A3E5A1J2_9FIRM</name>
<proteinExistence type="predicted"/>
<dbReference type="Proteomes" id="UP000283745">
    <property type="component" value="Unassembled WGS sequence"/>
</dbReference>
<comment type="caution">
    <text evidence="2">The sequence shown here is derived from an EMBL/GenBank/DDBJ whole genome shotgun (WGS) entry which is preliminary data.</text>
</comment>
<dbReference type="EMBL" id="QSKF01000014">
    <property type="protein sequence ID" value="RHE37592.1"/>
    <property type="molecule type" value="Genomic_DNA"/>
</dbReference>
<gene>
    <name evidence="4" type="ORF">DW740_15120</name>
    <name evidence="3" type="ORF">DW767_08580</name>
    <name evidence="2" type="ORF">DXB81_16975</name>
</gene>
<dbReference type="Proteomes" id="UP000261222">
    <property type="component" value="Unassembled WGS sequence"/>
</dbReference>
<feature type="domain" description="DUF6870" evidence="1">
    <location>
        <begin position="10"/>
        <end position="62"/>
    </location>
</feature>
<evidence type="ECO:0000313" key="6">
    <source>
        <dbReference type="Proteomes" id="UP000283745"/>
    </source>
</evidence>
<evidence type="ECO:0000313" key="3">
    <source>
        <dbReference type="EMBL" id="RHE12408.1"/>
    </source>
</evidence>
<dbReference type="InterPro" id="IPR049222">
    <property type="entry name" value="DUF6870"/>
</dbReference>